<protein>
    <submittedName>
        <fullName evidence="2">Triphosphoribosyl-dephospho-CoA synthetase</fullName>
    </submittedName>
</protein>
<dbReference type="EMBL" id="JXDG01000012">
    <property type="protein sequence ID" value="KIH84971.1"/>
    <property type="molecule type" value="Genomic_DNA"/>
</dbReference>
<evidence type="ECO:0000256" key="1">
    <source>
        <dbReference type="SAM" id="MobiDB-lite"/>
    </source>
</evidence>
<name>A0A0C2I6X8_9PSED</name>
<keyword evidence="3" id="KW-1185">Reference proteome</keyword>
<reference evidence="2 3" key="1">
    <citation type="submission" date="2015-01" db="EMBL/GenBank/DDBJ databases">
        <title>Complete genome of Pseudomonas batumici UCM B-321 producer of the batumin antibiotic with strong antistaphilococcal and potential anticancer activity.</title>
        <authorList>
            <person name="Klochko V.V."/>
            <person name="Zelena L.B."/>
            <person name="Elena K.A."/>
            <person name="Reva O.N."/>
        </authorList>
    </citation>
    <scope>NUCLEOTIDE SEQUENCE [LARGE SCALE GENOMIC DNA]</scope>
    <source>
        <strain evidence="2 3">UCM B-321</strain>
    </source>
</reference>
<dbReference type="Proteomes" id="UP000031535">
    <property type="component" value="Unassembled WGS sequence"/>
</dbReference>
<dbReference type="AlphaFoldDB" id="A0A0C2I6X8"/>
<dbReference type="PATRIC" id="fig|226910.6.peg.1290"/>
<accession>A0A0C2I6X8</accession>
<comment type="caution">
    <text evidence="2">The sequence shown here is derived from an EMBL/GenBank/DDBJ whole genome shotgun (WGS) entry which is preliminary data.</text>
</comment>
<sequence length="67" mass="7145">MGRHGKAPVLFCRSELAREGRQGAAGCQVPSVIVDVHREQARSYRGRGAQRGDILKQNGGPQAAVSC</sequence>
<proteinExistence type="predicted"/>
<feature type="region of interest" description="Disordered" evidence="1">
    <location>
        <begin position="43"/>
        <end position="67"/>
    </location>
</feature>
<organism evidence="2 3">
    <name type="scientific">Pseudomonas batumici</name>
    <dbReference type="NCBI Taxonomy" id="226910"/>
    <lineage>
        <taxon>Bacteria</taxon>
        <taxon>Pseudomonadati</taxon>
        <taxon>Pseudomonadota</taxon>
        <taxon>Gammaproteobacteria</taxon>
        <taxon>Pseudomonadales</taxon>
        <taxon>Pseudomonadaceae</taxon>
        <taxon>Pseudomonas</taxon>
    </lineage>
</organism>
<gene>
    <name evidence="2" type="ORF">UCMB321_1299</name>
</gene>
<evidence type="ECO:0000313" key="3">
    <source>
        <dbReference type="Proteomes" id="UP000031535"/>
    </source>
</evidence>
<dbReference type="STRING" id="226910.UCMB321_1299"/>
<evidence type="ECO:0000313" key="2">
    <source>
        <dbReference type="EMBL" id="KIH84971.1"/>
    </source>
</evidence>